<reference evidence="2 3" key="1">
    <citation type="submission" date="2025-04" db="UniProtKB">
        <authorList>
            <consortium name="RefSeq"/>
        </authorList>
    </citation>
    <scope>IDENTIFICATION</scope>
    <source>
        <tissue evidence="2 3">Whole body</tissue>
    </source>
</reference>
<evidence type="ECO:0000313" key="1">
    <source>
        <dbReference type="Proteomes" id="UP000504618"/>
    </source>
</evidence>
<name>A0A6J1QVP3_9HYME</name>
<dbReference type="Proteomes" id="UP000504618">
    <property type="component" value="Unplaced"/>
</dbReference>
<dbReference type="PANTHER" id="PTHR47331">
    <property type="entry name" value="PHD-TYPE DOMAIN-CONTAINING PROTEIN"/>
    <property type="match status" value="1"/>
</dbReference>
<protein>
    <submittedName>
        <fullName evidence="2">Uncharacterized protein LOC112458176</fullName>
    </submittedName>
    <submittedName>
        <fullName evidence="3">Uncharacterized protein LOC112463948</fullName>
    </submittedName>
</protein>
<dbReference type="GeneID" id="112463948"/>
<evidence type="ECO:0000313" key="2">
    <source>
        <dbReference type="RefSeq" id="XP_024877402.1"/>
    </source>
</evidence>
<organism evidence="1 3">
    <name type="scientific">Temnothorax curvispinosus</name>
    <dbReference type="NCBI Taxonomy" id="300111"/>
    <lineage>
        <taxon>Eukaryota</taxon>
        <taxon>Metazoa</taxon>
        <taxon>Ecdysozoa</taxon>
        <taxon>Arthropoda</taxon>
        <taxon>Hexapoda</taxon>
        <taxon>Insecta</taxon>
        <taxon>Pterygota</taxon>
        <taxon>Neoptera</taxon>
        <taxon>Endopterygota</taxon>
        <taxon>Hymenoptera</taxon>
        <taxon>Apocrita</taxon>
        <taxon>Aculeata</taxon>
        <taxon>Formicoidea</taxon>
        <taxon>Formicidae</taxon>
        <taxon>Myrmicinae</taxon>
        <taxon>Temnothorax</taxon>
    </lineage>
</organism>
<keyword evidence="1" id="KW-1185">Reference proteome</keyword>
<dbReference type="AlphaFoldDB" id="A0A6J1QVP3"/>
<dbReference type="RefSeq" id="XP_024877402.1">
    <property type="nucleotide sequence ID" value="XM_025021634.1"/>
</dbReference>
<accession>A0A6J1QVP3</accession>
<dbReference type="OrthoDB" id="5920040at2759"/>
<gene>
    <name evidence="3" type="primary">LOC112463948</name>
    <name evidence="2" type="synonym">LOC112458176</name>
</gene>
<dbReference type="RefSeq" id="XP_024886452.1">
    <property type="nucleotide sequence ID" value="XM_025030684.1"/>
</dbReference>
<dbReference type="PANTHER" id="PTHR47331:SF1">
    <property type="entry name" value="GAG-LIKE PROTEIN"/>
    <property type="match status" value="1"/>
</dbReference>
<sequence length="228" mass="25834">MPGSIDILLGAESFVSVLRNGRRTGTHWEPDVFNTVFGWVLMGSVSPSLQVQSLHSFVTTLESIDASVERFWKLEEVPEHVPISEENRRYREIVDKTTCRDHSGRFVVSYPFTSHPPSFVDSRPIAVNRLRALERRFKLDPELRKGYNAFLQDYLDSGHMEVADQTSSSDGCVYYMPHHGVYKLDSTTTKLRVVFNASSKCPNSISLNDTLLSGPKLQPDIIALLIRF</sequence>
<evidence type="ECO:0000313" key="3">
    <source>
        <dbReference type="RefSeq" id="XP_024886452.1"/>
    </source>
</evidence>
<proteinExistence type="predicted"/>